<dbReference type="SUPFAM" id="SSF48264">
    <property type="entry name" value="Cytochrome P450"/>
    <property type="match status" value="1"/>
</dbReference>
<dbReference type="GO" id="GO:0020037">
    <property type="term" value="F:heme binding"/>
    <property type="evidence" value="ECO:0007669"/>
    <property type="project" value="InterPro"/>
</dbReference>
<proteinExistence type="inferred from homology"/>
<keyword evidence="2" id="KW-0479">Metal-binding</keyword>
<gene>
    <name evidence="3" type="primary">cyp138_1</name>
    <name evidence="3" type="ORF">MDUV_12860</name>
</gene>
<dbReference type="Pfam" id="PF00067">
    <property type="entry name" value="p450"/>
    <property type="match status" value="1"/>
</dbReference>
<dbReference type="PRINTS" id="PR00385">
    <property type="entry name" value="P450"/>
</dbReference>
<dbReference type="InterPro" id="IPR036396">
    <property type="entry name" value="Cyt_P450_sf"/>
</dbReference>
<dbReference type="InterPro" id="IPR001128">
    <property type="entry name" value="Cyt_P450"/>
</dbReference>
<sequence length="451" mass="50389">MAEATTDPVRLPPGPRIPKLIQGLMMLTVRNQAVDAAYRRYGSEFTVNVPVLGRTVVISDPALIKDIFSTHRDVIVRPGHNLGATIGPGSTFSLEGEEHLNRHKLLVPPFHGKRVRGYEPVIEEEVLREIAGWPQGQEFETLEPMMRITLNAILRTVFGAEGAALDELRELIPRAVEMGSRFVLLPAAARRDLGAWSPGGRFKRLRDRINAVIGELIVQARTDPHSEDRADVLSLLVHARYDNGEPISDQHIADELLTMMVAGHETTATQLAWTIERLRRHPDLLTRLTEEVDAGGSELRQAVIWESQRTRPVIDNIPRQTRQRVRLGPWVLPANTNIFISIQLAHFDPANYTDPEAFDPDRYADGAPKPPMWIPFGGGINRCIGANFSNMEMDITLRTLLRELRFEPTTDEPEPLWDRGVALAPKRGGRAVVHRRVPASVPSPQHAPSIS</sequence>
<dbReference type="AlphaFoldDB" id="A0A7I7JX59"/>
<dbReference type="OrthoDB" id="7376058at2"/>
<dbReference type="RefSeq" id="WP_098004643.1">
    <property type="nucleotide sequence ID" value="NZ_AP022563.1"/>
</dbReference>
<dbReference type="KEGG" id="mdu:MDUV_12860"/>
<dbReference type="CDD" id="cd11053">
    <property type="entry name" value="CYP110-like"/>
    <property type="match status" value="1"/>
</dbReference>
<reference evidence="3 4" key="1">
    <citation type="journal article" date="2019" name="Emerg. Microbes Infect.">
        <title>Comprehensive subspecies identification of 175 nontuberculous mycobacteria species based on 7547 genomic profiles.</title>
        <authorList>
            <person name="Matsumoto Y."/>
            <person name="Kinjo T."/>
            <person name="Motooka D."/>
            <person name="Nabeya D."/>
            <person name="Jung N."/>
            <person name="Uechi K."/>
            <person name="Horii T."/>
            <person name="Iida T."/>
            <person name="Fujita J."/>
            <person name="Nakamura S."/>
        </authorList>
    </citation>
    <scope>NUCLEOTIDE SEQUENCE [LARGE SCALE GENOMIC DNA]</scope>
    <source>
        <strain evidence="3 4">JCM 6396</strain>
    </source>
</reference>
<dbReference type="GO" id="GO:0004497">
    <property type="term" value="F:monooxygenase activity"/>
    <property type="evidence" value="ECO:0007669"/>
    <property type="project" value="InterPro"/>
</dbReference>
<keyword evidence="2" id="KW-0349">Heme</keyword>
<dbReference type="InterPro" id="IPR050121">
    <property type="entry name" value="Cytochrome_P450_monoxygenase"/>
</dbReference>
<organism evidence="3 4">
    <name type="scientific">Mycolicibacterium duvalii</name>
    <dbReference type="NCBI Taxonomy" id="39688"/>
    <lineage>
        <taxon>Bacteria</taxon>
        <taxon>Bacillati</taxon>
        <taxon>Actinomycetota</taxon>
        <taxon>Actinomycetes</taxon>
        <taxon>Mycobacteriales</taxon>
        <taxon>Mycobacteriaceae</taxon>
        <taxon>Mycolicibacterium</taxon>
    </lineage>
</organism>
<comment type="similarity">
    <text evidence="1">Belongs to the cytochrome P450 family.</text>
</comment>
<feature type="binding site" description="axial binding residue" evidence="2">
    <location>
        <position position="383"/>
    </location>
    <ligand>
        <name>heme</name>
        <dbReference type="ChEBI" id="CHEBI:30413"/>
    </ligand>
    <ligandPart>
        <name>Fe</name>
        <dbReference type="ChEBI" id="CHEBI:18248"/>
    </ligandPart>
</feature>
<evidence type="ECO:0000313" key="3">
    <source>
        <dbReference type="EMBL" id="BBX16426.1"/>
    </source>
</evidence>
<dbReference type="PRINTS" id="PR00463">
    <property type="entry name" value="EP450I"/>
</dbReference>
<keyword evidence="2" id="KW-0408">Iron</keyword>
<dbReference type="Gene3D" id="1.10.630.10">
    <property type="entry name" value="Cytochrome P450"/>
    <property type="match status" value="1"/>
</dbReference>
<evidence type="ECO:0000256" key="1">
    <source>
        <dbReference type="ARBA" id="ARBA00010617"/>
    </source>
</evidence>
<protein>
    <submittedName>
        <fullName evidence="3">Putative cytochrome P450 138</fullName>
    </submittedName>
</protein>
<dbReference type="InterPro" id="IPR002401">
    <property type="entry name" value="Cyt_P450_E_grp-I"/>
</dbReference>
<keyword evidence="4" id="KW-1185">Reference proteome</keyword>
<dbReference type="EMBL" id="AP022563">
    <property type="protein sequence ID" value="BBX16426.1"/>
    <property type="molecule type" value="Genomic_DNA"/>
</dbReference>
<dbReference type="Proteomes" id="UP000467006">
    <property type="component" value="Chromosome"/>
</dbReference>
<dbReference type="GO" id="GO:0016705">
    <property type="term" value="F:oxidoreductase activity, acting on paired donors, with incorporation or reduction of molecular oxygen"/>
    <property type="evidence" value="ECO:0007669"/>
    <property type="project" value="InterPro"/>
</dbReference>
<dbReference type="PANTHER" id="PTHR24305:SF166">
    <property type="entry name" value="CYTOCHROME P450 12A4, MITOCHONDRIAL-RELATED"/>
    <property type="match status" value="1"/>
</dbReference>
<evidence type="ECO:0000256" key="2">
    <source>
        <dbReference type="PIRSR" id="PIRSR602401-1"/>
    </source>
</evidence>
<name>A0A7I7JX59_9MYCO</name>
<dbReference type="GO" id="GO:0005506">
    <property type="term" value="F:iron ion binding"/>
    <property type="evidence" value="ECO:0007669"/>
    <property type="project" value="InterPro"/>
</dbReference>
<accession>A0A7I7JX59</accession>
<dbReference type="PANTHER" id="PTHR24305">
    <property type="entry name" value="CYTOCHROME P450"/>
    <property type="match status" value="1"/>
</dbReference>
<comment type="cofactor">
    <cofactor evidence="2">
        <name>heme</name>
        <dbReference type="ChEBI" id="CHEBI:30413"/>
    </cofactor>
</comment>
<evidence type="ECO:0000313" key="4">
    <source>
        <dbReference type="Proteomes" id="UP000467006"/>
    </source>
</evidence>